<dbReference type="Gene3D" id="3.30.70.1060">
    <property type="entry name" value="Dimeric alpha+beta barrel"/>
    <property type="match status" value="2"/>
</dbReference>
<dbReference type="AlphaFoldDB" id="A0A9X9XH14"/>
<protein>
    <recommendedName>
        <fullName evidence="2">YCII-related domain-containing protein</fullName>
    </recommendedName>
</protein>
<dbReference type="SUPFAM" id="SSF54909">
    <property type="entry name" value="Dimeric alpha+beta barrel"/>
    <property type="match status" value="2"/>
</dbReference>
<comment type="similarity">
    <text evidence="1">Belongs to the YciI family.</text>
</comment>
<evidence type="ECO:0000313" key="3">
    <source>
        <dbReference type="EMBL" id="MBR0683000.1"/>
    </source>
</evidence>
<keyword evidence="4" id="KW-1185">Reference proteome</keyword>
<gene>
    <name evidence="3" type="ORF">GXW74_21085</name>
</gene>
<proteinExistence type="inferred from homology"/>
<dbReference type="EMBL" id="JAAEDL010000025">
    <property type="protein sequence ID" value="MBR0683000.1"/>
    <property type="molecule type" value="Genomic_DNA"/>
</dbReference>
<reference evidence="3" key="1">
    <citation type="submission" date="2020-01" db="EMBL/GenBank/DDBJ databases">
        <authorList>
            <person name="Rat A."/>
        </authorList>
    </citation>
    <scope>NUCLEOTIDE SEQUENCE</scope>
    <source>
        <strain evidence="3">LMG 31228</strain>
    </source>
</reference>
<dbReference type="PANTHER" id="PTHR33606">
    <property type="entry name" value="PROTEIN YCII"/>
    <property type="match status" value="1"/>
</dbReference>
<dbReference type="Proteomes" id="UP001138709">
    <property type="component" value="Unassembled WGS sequence"/>
</dbReference>
<dbReference type="InterPro" id="IPR011008">
    <property type="entry name" value="Dimeric_a/b-barrel"/>
</dbReference>
<evidence type="ECO:0000313" key="4">
    <source>
        <dbReference type="Proteomes" id="UP001138709"/>
    </source>
</evidence>
<organism evidence="3 4">
    <name type="scientific">Neoroseomonas eburnea</name>
    <dbReference type="NCBI Taxonomy" id="1346889"/>
    <lineage>
        <taxon>Bacteria</taxon>
        <taxon>Pseudomonadati</taxon>
        <taxon>Pseudomonadota</taxon>
        <taxon>Alphaproteobacteria</taxon>
        <taxon>Acetobacterales</taxon>
        <taxon>Acetobacteraceae</taxon>
        <taxon>Neoroseomonas</taxon>
    </lineage>
</organism>
<feature type="domain" description="YCII-related" evidence="2">
    <location>
        <begin position="1"/>
        <end position="87"/>
    </location>
</feature>
<comment type="caution">
    <text evidence="3">The sequence shown here is derived from an EMBL/GenBank/DDBJ whole genome shotgun (WGS) entry which is preliminary data.</text>
</comment>
<dbReference type="InterPro" id="IPR005545">
    <property type="entry name" value="YCII"/>
</dbReference>
<evidence type="ECO:0000259" key="2">
    <source>
        <dbReference type="Pfam" id="PF03795"/>
    </source>
</evidence>
<name>A0A9X9XH14_9PROT</name>
<dbReference type="InterPro" id="IPR051807">
    <property type="entry name" value="Sec-metab_biosynth-assoc"/>
</dbReference>
<dbReference type="Pfam" id="PF03795">
    <property type="entry name" value="YCII"/>
    <property type="match status" value="2"/>
</dbReference>
<reference evidence="3" key="2">
    <citation type="journal article" date="2021" name="Syst. Appl. Microbiol.">
        <title>Roseomonas hellenica sp. nov., isolated from roots of wild-growing Alkanna tinctoria.</title>
        <authorList>
            <person name="Rat A."/>
            <person name="Naranjo H.D."/>
            <person name="Lebbe L."/>
            <person name="Cnockaert M."/>
            <person name="Krigas N."/>
            <person name="Grigoriadou K."/>
            <person name="Maloupa E."/>
            <person name="Willems A."/>
        </authorList>
    </citation>
    <scope>NUCLEOTIDE SEQUENCE</scope>
    <source>
        <strain evidence="3">LMG 31228</strain>
    </source>
</reference>
<sequence>MGYAIIAWDGPDPARRTAVRDRHLAVITRWAQDGRLALGVPLFTPDWKAAGSLMVLEVPDKAGLDAYLAEEPFAAEGVWARWEAHPFRIAPLPYRPLPQPGEPISASRTHTVIVAMDGTDAEAPARRMAVRAQHMARVTPMAADGTLAMGGAILDEAGTMRGSIAVTRHATDEAARAWMAEDPYVTGGVWKDIALHGTRFAPLPYRALPGAA</sequence>
<feature type="domain" description="YCII-related" evidence="2">
    <location>
        <begin position="113"/>
        <end position="193"/>
    </location>
</feature>
<dbReference type="RefSeq" id="WP_211848539.1">
    <property type="nucleotide sequence ID" value="NZ_JAAEDL010000025.1"/>
</dbReference>
<accession>A0A9X9XH14</accession>
<evidence type="ECO:0000256" key="1">
    <source>
        <dbReference type="ARBA" id="ARBA00007689"/>
    </source>
</evidence>
<dbReference type="PANTHER" id="PTHR33606:SF3">
    <property type="entry name" value="PROTEIN YCII"/>
    <property type="match status" value="1"/>
</dbReference>